<keyword evidence="1" id="KW-0472">Membrane</keyword>
<keyword evidence="1" id="KW-0812">Transmembrane</keyword>
<reference evidence="2 3" key="1">
    <citation type="submission" date="2020-07" db="EMBL/GenBank/DDBJ databases">
        <title>Gai3-2, isolated from salt lake.</title>
        <authorList>
            <person name="Cui H."/>
            <person name="Shi X."/>
        </authorList>
    </citation>
    <scope>NUCLEOTIDE SEQUENCE [LARGE SCALE GENOMIC DNA]</scope>
    <source>
        <strain evidence="2 3">Gai3-2</strain>
        <plasmid evidence="2 3">unnamed2</plasmid>
    </source>
</reference>
<dbReference type="RefSeq" id="WP_179171385.1">
    <property type="nucleotide sequence ID" value="NZ_CP058531.1"/>
</dbReference>
<name>A0A7D5GKI1_9EURY</name>
<feature type="transmembrane region" description="Helical" evidence="1">
    <location>
        <begin position="43"/>
        <end position="63"/>
    </location>
</feature>
<accession>A0A7D5GKI1</accession>
<dbReference type="Proteomes" id="UP000509750">
    <property type="component" value="Plasmid unnamed2"/>
</dbReference>
<feature type="transmembrane region" description="Helical" evidence="1">
    <location>
        <begin position="75"/>
        <end position="96"/>
    </location>
</feature>
<dbReference type="KEGG" id="halg:HUG10_19555"/>
<keyword evidence="3" id="KW-1185">Reference proteome</keyword>
<dbReference type="GeneID" id="56031078"/>
<protein>
    <submittedName>
        <fullName evidence="2">Uncharacterized protein</fullName>
    </submittedName>
</protein>
<evidence type="ECO:0000313" key="2">
    <source>
        <dbReference type="EMBL" id="QLG29811.1"/>
    </source>
</evidence>
<geneLocation type="plasmid" evidence="2 3">
    <name>unnamed2</name>
</geneLocation>
<proteinExistence type="predicted"/>
<sequence>MVSEQTWIDAGRSLAFLLLYGLTSAALTTTALSADLHPYLRVAVALTLSLGVVAVVDAVPRLIRGDEPLLGVESRLYSVRGVVLIILVILVTAVTADLLRATTTFPETVLILTAVVVGAVVVLGPVIGYYWRQSVAQSR</sequence>
<dbReference type="EMBL" id="CP058531">
    <property type="protein sequence ID" value="QLG29811.1"/>
    <property type="molecule type" value="Genomic_DNA"/>
</dbReference>
<evidence type="ECO:0000256" key="1">
    <source>
        <dbReference type="SAM" id="Phobius"/>
    </source>
</evidence>
<organism evidence="2 3">
    <name type="scientific">Halorarum halophilum</name>
    <dbReference type="NCBI Taxonomy" id="2743090"/>
    <lineage>
        <taxon>Archaea</taxon>
        <taxon>Methanobacteriati</taxon>
        <taxon>Methanobacteriota</taxon>
        <taxon>Stenosarchaea group</taxon>
        <taxon>Halobacteria</taxon>
        <taxon>Halobacteriales</taxon>
        <taxon>Haloferacaceae</taxon>
        <taxon>Halorarum</taxon>
    </lineage>
</organism>
<keyword evidence="2" id="KW-0614">Plasmid</keyword>
<keyword evidence="1" id="KW-1133">Transmembrane helix</keyword>
<evidence type="ECO:0000313" key="3">
    <source>
        <dbReference type="Proteomes" id="UP000509750"/>
    </source>
</evidence>
<feature type="transmembrane region" description="Helical" evidence="1">
    <location>
        <begin position="108"/>
        <end position="131"/>
    </location>
</feature>
<dbReference type="AlphaFoldDB" id="A0A7D5GKI1"/>
<gene>
    <name evidence="2" type="ORF">HUG10_19555</name>
</gene>